<evidence type="ECO:0000256" key="2">
    <source>
        <dbReference type="SAM" id="Phobius"/>
    </source>
</evidence>
<organism evidence="3 4">
    <name type="scientific">Colletotrichum spaethianum</name>
    <dbReference type="NCBI Taxonomy" id="700344"/>
    <lineage>
        <taxon>Eukaryota</taxon>
        <taxon>Fungi</taxon>
        <taxon>Dikarya</taxon>
        <taxon>Ascomycota</taxon>
        <taxon>Pezizomycotina</taxon>
        <taxon>Sordariomycetes</taxon>
        <taxon>Hypocreomycetidae</taxon>
        <taxon>Glomerellales</taxon>
        <taxon>Glomerellaceae</taxon>
        <taxon>Colletotrichum</taxon>
        <taxon>Colletotrichum spaethianum species complex</taxon>
    </lineage>
</organism>
<keyword evidence="2" id="KW-0812">Transmembrane</keyword>
<name>A0AA37PFY5_9PEZI</name>
<gene>
    <name evidence="3" type="ORF">ColSpa_11680</name>
</gene>
<dbReference type="EMBL" id="BQXU01000049">
    <property type="protein sequence ID" value="GKT51499.1"/>
    <property type="molecule type" value="Genomic_DNA"/>
</dbReference>
<keyword evidence="4" id="KW-1185">Reference proteome</keyword>
<dbReference type="GeneID" id="73332482"/>
<feature type="compositionally biased region" description="Basic and acidic residues" evidence="1">
    <location>
        <begin position="156"/>
        <end position="165"/>
    </location>
</feature>
<dbReference type="RefSeq" id="XP_049133849.1">
    <property type="nucleotide sequence ID" value="XM_049277892.1"/>
</dbReference>
<comment type="caution">
    <text evidence="3">The sequence shown here is derived from an EMBL/GenBank/DDBJ whole genome shotgun (WGS) entry which is preliminary data.</text>
</comment>
<accession>A0AA37PFY5</accession>
<evidence type="ECO:0000313" key="4">
    <source>
        <dbReference type="Proteomes" id="UP001055115"/>
    </source>
</evidence>
<dbReference type="Proteomes" id="UP001055115">
    <property type="component" value="Unassembled WGS sequence"/>
</dbReference>
<keyword evidence="2" id="KW-1133">Transmembrane helix</keyword>
<protein>
    <submittedName>
        <fullName evidence="3">Uncharacterized protein</fullName>
    </submittedName>
</protein>
<evidence type="ECO:0000256" key="1">
    <source>
        <dbReference type="SAM" id="MobiDB-lite"/>
    </source>
</evidence>
<feature type="transmembrane region" description="Helical" evidence="2">
    <location>
        <begin position="32"/>
        <end position="57"/>
    </location>
</feature>
<keyword evidence="2" id="KW-0472">Membrane</keyword>
<evidence type="ECO:0000313" key="3">
    <source>
        <dbReference type="EMBL" id="GKT51499.1"/>
    </source>
</evidence>
<feature type="region of interest" description="Disordered" evidence="1">
    <location>
        <begin position="122"/>
        <end position="165"/>
    </location>
</feature>
<sequence>MFSSIKVPIPTIIGDTMEVANDTLVPGADEDAFIFIVGLCVCIVFLLIIHTASNIIIYRQYNYDNFIAEQRLSLRARRGGQREAGESLPRYTAEDPTTWGLLDSVLGAQIPPPTYQTIVTAAPPYDEDEEQARERDGTSNGAVVALPQYVNQEDISESHSSDDPV</sequence>
<dbReference type="AlphaFoldDB" id="A0AA37PFY5"/>
<proteinExistence type="predicted"/>
<reference evidence="3 4" key="1">
    <citation type="submission" date="2022-03" db="EMBL/GenBank/DDBJ databases">
        <title>Genome data of Colletotrichum spp.</title>
        <authorList>
            <person name="Utami Y.D."/>
            <person name="Hiruma K."/>
        </authorList>
    </citation>
    <scope>NUCLEOTIDE SEQUENCE [LARGE SCALE GENOMIC DNA]</scope>
    <source>
        <strain evidence="3 4">MAFF 239500</strain>
    </source>
</reference>